<accession>A0A4Y2DDY4</accession>
<gene>
    <name evidence="1" type="ORF">AVEN_28604_1</name>
</gene>
<dbReference type="EMBL" id="BGPR01000350">
    <property type="protein sequence ID" value="GBM14881.1"/>
    <property type="molecule type" value="Genomic_DNA"/>
</dbReference>
<reference evidence="1 2" key="1">
    <citation type="journal article" date="2019" name="Sci. Rep.">
        <title>Orb-weaving spider Araneus ventricosus genome elucidates the spidroin gene catalogue.</title>
        <authorList>
            <person name="Kono N."/>
            <person name="Nakamura H."/>
            <person name="Ohtoshi R."/>
            <person name="Moran D.A.P."/>
            <person name="Shinohara A."/>
            <person name="Yoshida Y."/>
            <person name="Fujiwara M."/>
            <person name="Mori M."/>
            <person name="Tomita M."/>
            <person name="Arakawa K."/>
        </authorList>
    </citation>
    <scope>NUCLEOTIDE SEQUENCE [LARGE SCALE GENOMIC DNA]</scope>
</reference>
<dbReference type="AlphaFoldDB" id="A0A4Y2DDY4"/>
<evidence type="ECO:0000313" key="2">
    <source>
        <dbReference type="Proteomes" id="UP000499080"/>
    </source>
</evidence>
<comment type="caution">
    <text evidence="1">The sequence shown here is derived from an EMBL/GenBank/DDBJ whole genome shotgun (WGS) entry which is preliminary data.</text>
</comment>
<organism evidence="1 2">
    <name type="scientific">Araneus ventricosus</name>
    <name type="common">Orbweaver spider</name>
    <name type="synonym">Epeira ventricosa</name>
    <dbReference type="NCBI Taxonomy" id="182803"/>
    <lineage>
        <taxon>Eukaryota</taxon>
        <taxon>Metazoa</taxon>
        <taxon>Ecdysozoa</taxon>
        <taxon>Arthropoda</taxon>
        <taxon>Chelicerata</taxon>
        <taxon>Arachnida</taxon>
        <taxon>Araneae</taxon>
        <taxon>Araneomorphae</taxon>
        <taxon>Entelegynae</taxon>
        <taxon>Araneoidea</taxon>
        <taxon>Araneidae</taxon>
        <taxon>Araneus</taxon>
    </lineage>
</organism>
<dbReference type="Proteomes" id="UP000499080">
    <property type="component" value="Unassembled WGS sequence"/>
</dbReference>
<keyword evidence="2" id="KW-1185">Reference proteome</keyword>
<name>A0A4Y2DDY4_ARAVE</name>
<evidence type="ECO:0000313" key="1">
    <source>
        <dbReference type="EMBL" id="GBM14881.1"/>
    </source>
</evidence>
<dbReference type="OrthoDB" id="6437659at2759"/>
<protein>
    <submittedName>
        <fullName evidence="1">Uncharacterized protein</fullName>
    </submittedName>
</protein>
<sequence>MKAMSSHHHHQQYTLHFLAWKIESHMEDKFLPIERQLQCTQMAQKINDQTGSAFCVIANEAITKTWKAKLSPANTVFQAAIEWANTANEDVSINSLASKLLNPLM</sequence>
<proteinExistence type="predicted"/>